<dbReference type="GO" id="GO:0016987">
    <property type="term" value="F:sigma factor activity"/>
    <property type="evidence" value="ECO:0007669"/>
    <property type="project" value="UniProtKB-KW"/>
</dbReference>
<dbReference type="InterPro" id="IPR039425">
    <property type="entry name" value="RNA_pol_sigma-70-like"/>
</dbReference>
<dbReference type="Gene3D" id="1.10.1740.10">
    <property type="match status" value="1"/>
</dbReference>
<dbReference type="PANTHER" id="PTHR43133">
    <property type="entry name" value="RNA POLYMERASE ECF-TYPE SIGMA FACTO"/>
    <property type="match status" value="1"/>
</dbReference>
<dbReference type="SUPFAM" id="SSF88946">
    <property type="entry name" value="Sigma2 domain of RNA polymerase sigma factors"/>
    <property type="match status" value="1"/>
</dbReference>
<dbReference type="CDD" id="cd06171">
    <property type="entry name" value="Sigma70_r4"/>
    <property type="match status" value="1"/>
</dbReference>
<evidence type="ECO:0000313" key="8">
    <source>
        <dbReference type="EMBL" id="XCG63448.1"/>
    </source>
</evidence>
<evidence type="ECO:0000256" key="4">
    <source>
        <dbReference type="ARBA" id="ARBA00023125"/>
    </source>
</evidence>
<evidence type="ECO:0000259" key="7">
    <source>
        <dbReference type="Pfam" id="PF08281"/>
    </source>
</evidence>
<dbReference type="PANTHER" id="PTHR43133:SF50">
    <property type="entry name" value="ECF RNA POLYMERASE SIGMA FACTOR SIGM"/>
    <property type="match status" value="1"/>
</dbReference>
<keyword evidence="2" id="KW-0805">Transcription regulation</keyword>
<feature type="domain" description="RNA polymerase sigma factor 70 region 4 type 2" evidence="7">
    <location>
        <begin position="102"/>
        <end position="152"/>
    </location>
</feature>
<accession>A0AAU8DN75</accession>
<dbReference type="NCBIfam" id="TIGR02937">
    <property type="entry name" value="sigma70-ECF"/>
    <property type="match status" value="1"/>
</dbReference>
<organism evidence="8">
    <name type="scientific">Nakamurella sp. A5-74</name>
    <dbReference type="NCBI Taxonomy" id="3158264"/>
    <lineage>
        <taxon>Bacteria</taxon>
        <taxon>Bacillati</taxon>
        <taxon>Actinomycetota</taxon>
        <taxon>Actinomycetes</taxon>
        <taxon>Nakamurellales</taxon>
        <taxon>Nakamurellaceae</taxon>
        <taxon>Nakamurella</taxon>
    </lineage>
</organism>
<dbReference type="RefSeq" id="WP_353649063.1">
    <property type="nucleotide sequence ID" value="NZ_CP159218.1"/>
</dbReference>
<dbReference type="GO" id="GO:0003677">
    <property type="term" value="F:DNA binding"/>
    <property type="evidence" value="ECO:0007669"/>
    <property type="project" value="UniProtKB-KW"/>
</dbReference>
<name>A0AAU8DN75_9ACTN</name>
<evidence type="ECO:0000259" key="6">
    <source>
        <dbReference type="Pfam" id="PF04542"/>
    </source>
</evidence>
<dbReference type="AlphaFoldDB" id="A0AAU8DN75"/>
<dbReference type="InterPro" id="IPR007627">
    <property type="entry name" value="RNA_pol_sigma70_r2"/>
</dbReference>
<feature type="domain" description="RNA polymerase sigma-70 region 2" evidence="6">
    <location>
        <begin position="13"/>
        <end position="74"/>
    </location>
</feature>
<evidence type="ECO:0000256" key="1">
    <source>
        <dbReference type="ARBA" id="ARBA00010641"/>
    </source>
</evidence>
<dbReference type="Pfam" id="PF04542">
    <property type="entry name" value="Sigma70_r2"/>
    <property type="match status" value="1"/>
</dbReference>
<evidence type="ECO:0000256" key="5">
    <source>
        <dbReference type="ARBA" id="ARBA00023163"/>
    </source>
</evidence>
<dbReference type="EMBL" id="CP159218">
    <property type="protein sequence ID" value="XCG63448.1"/>
    <property type="molecule type" value="Genomic_DNA"/>
</dbReference>
<dbReference type="Pfam" id="PF08281">
    <property type="entry name" value="Sigma70_r4_2"/>
    <property type="match status" value="1"/>
</dbReference>
<sequence length="160" mass="18053">MSTASPHPDREQLFAAHRLELVRLAVMWLGDVESAEDTVQDVFAALEPQRITGDPLAYLRVAVVNRARSQVRRRIVARRWLERQSPAPLAAQSPPTVTDGDVVAAIRSLPDRQRDVVILRYFLDWSVERTAEVLGIRADAVRSSAYKALRTLRTRIGDTR</sequence>
<keyword evidence="4" id="KW-0238">DNA-binding</keyword>
<dbReference type="Gene3D" id="1.10.10.10">
    <property type="entry name" value="Winged helix-like DNA-binding domain superfamily/Winged helix DNA-binding domain"/>
    <property type="match status" value="1"/>
</dbReference>
<dbReference type="InterPro" id="IPR013325">
    <property type="entry name" value="RNA_pol_sigma_r2"/>
</dbReference>
<evidence type="ECO:0000256" key="2">
    <source>
        <dbReference type="ARBA" id="ARBA00023015"/>
    </source>
</evidence>
<dbReference type="InterPro" id="IPR036388">
    <property type="entry name" value="WH-like_DNA-bd_sf"/>
</dbReference>
<dbReference type="InterPro" id="IPR014284">
    <property type="entry name" value="RNA_pol_sigma-70_dom"/>
</dbReference>
<proteinExistence type="inferred from homology"/>
<dbReference type="SUPFAM" id="SSF88659">
    <property type="entry name" value="Sigma3 and sigma4 domains of RNA polymerase sigma factors"/>
    <property type="match status" value="1"/>
</dbReference>
<keyword evidence="5" id="KW-0804">Transcription</keyword>
<gene>
    <name evidence="8" type="ORF">ABLG96_20005</name>
</gene>
<dbReference type="InterPro" id="IPR013249">
    <property type="entry name" value="RNA_pol_sigma70_r4_t2"/>
</dbReference>
<comment type="similarity">
    <text evidence="1">Belongs to the sigma-70 factor family. ECF subfamily.</text>
</comment>
<dbReference type="InterPro" id="IPR013324">
    <property type="entry name" value="RNA_pol_sigma_r3/r4-like"/>
</dbReference>
<dbReference type="GO" id="GO:0006352">
    <property type="term" value="P:DNA-templated transcription initiation"/>
    <property type="evidence" value="ECO:0007669"/>
    <property type="project" value="InterPro"/>
</dbReference>
<reference evidence="8" key="1">
    <citation type="submission" date="2024-05" db="EMBL/GenBank/DDBJ databases">
        <authorList>
            <person name="Cai S.Y."/>
            <person name="Jin L.M."/>
            <person name="Li H.R."/>
        </authorList>
    </citation>
    <scope>NUCLEOTIDE SEQUENCE</scope>
    <source>
        <strain evidence="8">A5-74</strain>
    </source>
</reference>
<protein>
    <submittedName>
        <fullName evidence="8">Sigma-70 family RNA polymerase sigma factor</fullName>
    </submittedName>
</protein>
<keyword evidence="3" id="KW-0731">Sigma factor</keyword>
<evidence type="ECO:0000256" key="3">
    <source>
        <dbReference type="ARBA" id="ARBA00023082"/>
    </source>
</evidence>